<evidence type="ECO:0000313" key="2">
    <source>
        <dbReference type="Proteomes" id="UP001500928"/>
    </source>
</evidence>
<organism evidence="1 2">
    <name type="scientific">Actinomycetospora chlora</name>
    <dbReference type="NCBI Taxonomy" id="663608"/>
    <lineage>
        <taxon>Bacteria</taxon>
        <taxon>Bacillati</taxon>
        <taxon>Actinomycetota</taxon>
        <taxon>Actinomycetes</taxon>
        <taxon>Pseudonocardiales</taxon>
        <taxon>Pseudonocardiaceae</taxon>
        <taxon>Actinomycetospora</taxon>
    </lineage>
</organism>
<gene>
    <name evidence="1" type="ORF">GCM10023200_06190</name>
</gene>
<protein>
    <recommendedName>
        <fullName evidence="3">Phosphodiesterase</fullName>
    </recommendedName>
</protein>
<keyword evidence="2" id="KW-1185">Reference proteome</keyword>
<evidence type="ECO:0008006" key="3">
    <source>
        <dbReference type="Google" id="ProtNLM"/>
    </source>
</evidence>
<sequence>MHTDRFAGWIAGVGTAAGLRAVVGHWPVSPFGAFTDVMVERPDGHRILLAPDERVRDFVAATYTFDEVRLGPVRHTVGIGEHRVATAELDLALTVGGRPPLGWLLRAVPGRLATAPAWITAVDVVARRVLPGVRTVGSAGGGRREYYGARDLHRVADARVRFEGADQGALAPVSPPVRFGFGSTPTTPSLVRITTLVRHAADTPWLTSDP</sequence>
<comment type="caution">
    <text evidence="1">The sequence shown here is derived from an EMBL/GenBank/DDBJ whole genome shotgun (WGS) entry which is preliminary data.</text>
</comment>
<proteinExistence type="predicted"/>
<accession>A0ABP9AAW9</accession>
<name>A0ABP9AAW9_9PSEU</name>
<evidence type="ECO:0000313" key="1">
    <source>
        <dbReference type="EMBL" id="GAA4776264.1"/>
    </source>
</evidence>
<dbReference type="EMBL" id="BAABHO010000003">
    <property type="protein sequence ID" value="GAA4776264.1"/>
    <property type="molecule type" value="Genomic_DNA"/>
</dbReference>
<dbReference type="RefSeq" id="WP_345410927.1">
    <property type="nucleotide sequence ID" value="NZ_BAABHO010000003.1"/>
</dbReference>
<dbReference type="Proteomes" id="UP001500928">
    <property type="component" value="Unassembled WGS sequence"/>
</dbReference>
<reference evidence="2" key="1">
    <citation type="journal article" date="2019" name="Int. J. Syst. Evol. Microbiol.">
        <title>The Global Catalogue of Microorganisms (GCM) 10K type strain sequencing project: providing services to taxonomists for standard genome sequencing and annotation.</title>
        <authorList>
            <consortium name="The Broad Institute Genomics Platform"/>
            <consortium name="The Broad Institute Genome Sequencing Center for Infectious Disease"/>
            <person name="Wu L."/>
            <person name="Ma J."/>
        </authorList>
    </citation>
    <scope>NUCLEOTIDE SEQUENCE [LARGE SCALE GENOMIC DNA]</scope>
    <source>
        <strain evidence="2">JCM 17979</strain>
    </source>
</reference>